<accession>A0A2S4JMF6</accession>
<dbReference type="Pfam" id="PF12833">
    <property type="entry name" value="HTH_18"/>
    <property type="match status" value="1"/>
</dbReference>
<dbReference type="GO" id="GO:0003700">
    <property type="term" value="F:DNA-binding transcription factor activity"/>
    <property type="evidence" value="ECO:0007669"/>
    <property type="project" value="InterPro"/>
</dbReference>
<dbReference type="GO" id="GO:0043565">
    <property type="term" value="F:sequence-specific DNA binding"/>
    <property type="evidence" value="ECO:0007669"/>
    <property type="project" value="InterPro"/>
</dbReference>
<sequence>MTHPAPPTGLIAFSAVSLLGSTNCLIFGLLSWRTYRAHPRGTPHYNAAPWILALFLSLSGGFTAAWYQDSLSYRVVPHLLPLSLSFRFLYGPVIFGFARALLGRPAFSRVRATLHMAPFCLHLASQVPLMRAGGTAQILFWEQGRWLCPLYPLGIILQIFHLLIYLASTLVVIHRSSRRPRLVSPGGGSRRDELSWLGNIVMAVAVVLGLFTLMTGAFILGASPDIILFMRRANEALLFVLIHLLAYQGIRHGTLLLHPKDPGPEPVRPESAPVPSSPAETGRRAPNQTEPPSGGDPHPGSPGPPGAPPDTCSAQAGEPDDRAPLPEAAARELARQADEHIRRTLAFLDPLLSPTDLAQELDVPAHHLSYAINSVLGQRFTHCLNGYRADYARKLLTAPSHRTTPLTEISHMSGFRSKSCFNATFRKCYGCAPSEFRKKSWAPPSPWSTE</sequence>
<dbReference type="RefSeq" id="WP_103680505.1">
    <property type="nucleotide sequence ID" value="NZ_LPWH01000072.1"/>
</dbReference>
<dbReference type="InterPro" id="IPR009057">
    <property type="entry name" value="Homeodomain-like_sf"/>
</dbReference>
<dbReference type="InterPro" id="IPR018062">
    <property type="entry name" value="HTH_AraC-typ_CS"/>
</dbReference>
<dbReference type="SUPFAM" id="SSF46689">
    <property type="entry name" value="Homeodomain-like"/>
    <property type="match status" value="1"/>
</dbReference>
<evidence type="ECO:0000256" key="5">
    <source>
        <dbReference type="SAM" id="Phobius"/>
    </source>
</evidence>
<reference evidence="8" key="1">
    <citation type="submission" date="2015-12" db="EMBL/GenBank/DDBJ databases">
        <authorList>
            <person name="Lodha T.D."/>
            <person name="Chintalapati S."/>
            <person name="Chintalapati V.R."/>
            <person name="Sravanthi T."/>
        </authorList>
    </citation>
    <scope>NUCLEOTIDE SEQUENCE [LARGE SCALE GENOMIC DNA]</scope>
    <source>
        <strain evidence="8">JC133</strain>
    </source>
</reference>
<dbReference type="AlphaFoldDB" id="A0A2S4JMF6"/>
<evidence type="ECO:0000256" key="4">
    <source>
        <dbReference type="SAM" id="MobiDB-lite"/>
    </source>
</evidence>
<dbReference type="PRINTS" id="PR00032">
    <property type="entry name" value="HTHARAC"/>
</dbReference>
<dbReference type="Gene3D" id="1.10.10.60">
    <property type="entry name" value="Homeodomain-like"/>
    <property type="match status" value="1"/>
</dbReference>
<evidence type="ECO:0000256" key="1">
    <source>
        <dbReference type="ARBA" id="ARBA00023015"/>
    </source>
</evidence>
<feature type="transmembrane region" description="Helical" evidence="5">
    <location>
        <begin position="12"/>
        <end position="35"/>
    </location>
</feature>
<dbReference type="Proteomes" id="UP000237350">
    <property type="component" value="Unassembled WGS sequence"/>
</dbReference>
<organism evidence="7 8">
    <name type="scientific">Alkalispirochaeta sphaeroplastigenens</name>
    <dbReference type="NCBI Taxonomy" id="1187066"/>
    <lineage>
        <taxon>Bacteria</taxon>
        <taxon>Pseudomonadati</taxon>
        <taxon>Spirochaetota</taxon>
        <taxon>Spirochaetia</taxon>
        <taxon>Spirochaetales</taxon>
        <taxon>Spirochaetaceae</taxon>
        <taxon>Alkalispirochaeta</taxon>
    </lineage>
</organism>
<dbReference type="PROSITE" id="PS01124">
    <property type="entry name" value="HTH_ARAC_FAMILY_2"/>
    <property type="match status" value="1"/>
</dbReference>
<feature type="transmembrane region" description="Helical" evidence="5">
    <location>
        <begin position="79"/>
        <end position="102"/>
    </location>
</feature>
<feature type="domain" description="HTH araC/xylS-type" evidence="6">
    <location>
        <begin position="331"/>
        <end position="439"/>
    </location>
</feature>
<keyword evidence="1" id="KW-0805">Transcription regulation</keyword>
<dbReference type="EMBL" id="LPWH01000072">
    <property type="protein sequence ID" value="POR00663.1"/>
    <property type="molecule type" value="Genomic_DNA"/>
</dbReference>
<dbReference type="PANTHER" id="PTHR43280">
    <property type="entry name" value="ARAC-FAMILY TRANSCRIPTIONAL REGULATOR"/>
    <property type="match status" value="1"/>
</dbReference>
<protein>
    <recommendedName>
        <fullName evidence="6">HTH araC/xylS-type domain-containing protein</fullName>
    </recommendedName>
</protein>
<keyword evidence="2" id="KW-0238">DNA-binding</keyword>
<feature type="compositionally biased region" description="Low complexity" evidence="4">
    <location>
        <begin position="269"/>
        <end position="280"/>
    </location>
</feature>
<feature type="transmembrane region" description="Helical" evidence="5">
    <location>
        <begin position="150"/>
        <end position="173"/>
    </location>
</feature>
<evidence type="ECO:0000256" key="3">
    <source>
        <dbReference type="ARBA" id="ARBA00023163"/>
    </source>
</evidence>
<keyword evidence="5" id="KW-1133">Transmembrane helix</keyword>
<keyword evidence="5" id="KW-0812">Transmembrane</keyword>
<dbReference type="InterPro" id="IPR018060">
    <property type="entry name" value="HTH_AraC"/>
</dbReference>
<dbReference type="OrthoDB" id="369676at2"/>
<dbReference type="SMART" id="SM00342">
    <property type="entry name" value="HTH_ARAC"/>
    <property type="match status" value="1"/>
</dbReference>
<keyword evidence="8" id="KW-1185">Reference proteome</keyword>
<proteinExistence type="predicted"/>
<feature type="transmembrane region" description="Helical" evidence="5">
    <location>
        <begin position="194"/>
        <end position="220"/>
    </location>
</feature>
<dbReference type="PROSITE" id="PS00041">
    <property type="entry name" value="HTH_ARAC_FAMILY_1"/>
    <property type="match status" value="1"/>
</dbReference>
<keyword evidence="5" id="KW-0472">Membrane</keyword>
<keyword evidence="3" id="KW-0804">Transcription</keyword>
<feature type="transmembrane region" description="Helical" evidence="5">
    <location>
        <begin position="47"/>
        <end position="67"/>
    </location>
</feature>
<comment type="caution">
    <text evidence="7">The sequence shown here is derived from an EMBL/GenBank/DDBJ whole genome shotgun (WGS) entry which is preliminary data.</text>
</comment>
<feature type="compositionally biased region" description="Pro residues" evidence="4">
    <location>
        <begin position="299"/>
        <end position="308"/>
    </location>
</feature>
<evidence type="ECO:0000256" key="2">
    <source>
        <dbReference type="ARBA" id="ARBA00023125"/>
    </source>
</evidence>
<dbReference type="InterPro" id="IPR020449">
    <property type="entry name" value="Tscrpt_reg_AraC-type_HTH"/>
</dbReference>
<feature type="transmembrane region" description="Helical" evidence="5">
    <location>
        <begin position="114"/>
        <end position="130"/>
    </location>
</feature>
<feature type="region of interest" description="Disordered" evidence="4">
    <location>
        <begin position="258"/>
        <end position="323"/>
    </location>
</feature>
<evidence type="ECO:0000313" key="7">
    <source>
        <dbReference type="EMBL" id="POR00663.1"/>
    </source>
</evidence>
<gene>
    <name evidence="7" type="ORF">AU468_09425</name>
</gene>
<evidence type="ECO:0000259" key="6">
    <source>
        <dbReference type="PROSITE" id="PS01124"/>
    </source>
</evidence>
<name>A0A2S4JMF6_9SPIO</name>
<dbReference type="PANTHER" id="PTHR43280:SF29">
    <property type="entry name" value="ARAC-FAMILY TRANSCRIPTIONAL REGULATOR"/>
    <property type="match status" value="1"/>
</dbReference>
<evidence type="ECO:0000313" key="8">
    <source>
        <dbReference type="Proteomes" id="UP000237350"/>
    </source>
</evidence>